<dbReference type="EC" id="3.5.2.3" evidence="5"/>
<accession>A0A059ZRM1</accession>
<evidence type="ECO:0000256" key="1">
    <source>
        <dbReference type="ARBA" id="ARBA00022833"/>
    </source>
</evidence>
<dbReference type="CDD" id="cd01317">
    <property type="entry name" value="DHOase_IIa"/>
    <property type="match status" value="1"/>
</dbReference>
<evidence type="ECO:0000313" key="5">
    <source>
        <dbReference type="EMBL" id="AIA54183.1"/>
    </source>
</evidence>
<sequence length="428" mass="45105">MKTEARLIRGARLLDPSTGFDGVADLAIAKGRILAVGDIPRDFSATEVVDAHGCCLCPGFIETSFQGHTPGSGRDGDLGSELRAAAAGGFTRVLLRPDTQPVADTPGVIREQLAQAEAVGLIRVMPCAALTPKLDGRGLCEMSALLEAGAVAFGQAQRSVEDAQILRLALAYAADFDRTVLLHPEDSRLAADGVVDEGPLSLRLGLTGRARAAEDIGLYRDLEIARLVGARVHFPTLSSATAVAQLAAAQAAGQAVTAGVSIHHLLLTSQDIGNFNTHAKILPPLRDARQQEGLRRALARGTLSVLSAQHEPRGPDHGNATMAAAPFGIAAIEYLLPLSLNLVRAGVLSLLQLVQRLTTGPATALGLPPPSLAPGASADLCVFDPEYAWEAPAKGWSAGDNHPYRQWELRGAVRLTLRDGRIVHRREP</sequence>
<name>A0A059ZRM1_ACICK</name>
<dbReference type="KEGG" id="acz:Acaty_c0293"/>
<evidence type="ECO:0000259" key="4">
    <source>
        <dbReference type="Pfam" id="PF12890"/>
    </source>
</evidence>
<dbReference type="GO" id="GO:0005737">
    <property type="term" value="C:cytoplasm"/>
    <property type="evidence" value="ECO:0007669"/>
    <property type="project" value="TreeGrafter"/>
</dbReference>
<dbReference type="AlphaFoldDB" id="A0A059ZRM1"/>
<dbReference type="RefSeq" id="WP_038471490.1">
    <property type="nucleotide sequence ID" value="NZ_CP005986.1"/>
</dbReference>
<keyword evidence="1" id="KW-0862">Zinc</keyword>
<feature type="domain" description="Dihydroorotase catalytic" evidence="4">
    <location>
        <begin position="57"/>
        <end position="239"/>
    </location>
</feature>
<dbReference type="PANTHER" id="PTHR43668:SF2">
    <property type="entry name" value="ALLANTOINASE"/>
    <property type="match status" value="1"/>
</dbReference>
<dbReference type="eggNOG" id="COG0044">
    <property type="taxonomic scope" value="Bacteria"/>
</dbReference>
<dbReference type="HOGENOM" id="CLU_015572_1_0_6"/>
<dbReference type="InterPro" id="IPR004722">
    <property type="entry name" value="DHOase"/>
</dbReference>
<protein>
    <submittedName>
        <fullName evidence="5">Dihydroorotase</fullName>
        <ecNumber evidence="5">3.5.2.3</ecNumber>
    </submittedName>
</protein>
<dbReference type="InterPro" id="IPR011059">
    <property type="entry name" value="Metal-dep_hydrolase_composite"/>
</dbReference>
<dbReference type="Pfam" id="PF12890">
    <property type="entry name" value="DHOase"/>
    <property type="match status" value="1"/>
</dbReference>
<keyword evidence="5" id="KW-0378">Hydrolase</keyword>
<dbReference type="GO" id="GO:0006145">
    <property type="term" value="P:purine nucleobase catabolic process"/>
    <property type="evidence" value="ECO:0007669"/>
    <property type="project" value="TreeGrafter"/>
</dbReference>
<dbReference type="InterPro" id="IPR050138">
    <property type="entry name" value="DHOase/Allantoinase_Hydrolase"/>
</dbReference>
<evidence type="ECO:0000313" key="6">
    <source>
        <dbReference type="Proteomes" id="UP000005522"/>
    </source>
</evidence>
<proteinExistence type="predicted"/>
<evidence type="ECO:0000256" key="2">
    <source>
        <dbReference type="ARBA" id="ARBA00022975"/>
    </source>
</evidence>
<dbReference type="EMBL" id="CP005986">
    <property type="protein sequence ID" value="AIA54183.1"/>
    <property type="molecule type" value="Genomic_DNA"/>
</dbReference>
<reference evidence="5 6" key="1">
    <citation type="journal article" date="2009" name="J. Bacteriol.">
        <title>Draft genome sequence of the extremely acidophilic bacterium Acidithiobacillus caldus ATCC 51756 reveals metabolic versatility in the genus Acidithiobacillus.</title>
        <authorList>
            <person name="Valdes J."/>
            <person name="Quatrini R."/>
            <person name="Hallberg K."/>
            <person name="Dopson M."/>
            <person name="Valenzuela P.D."/>
            <person name="Holmes D.S."/>
        </authorList>
    </citation>
    <scope>NUCLEOTIDE SEQUENCE [LARGE SCALE GENOMIC DNA]</scope>
    <source>
        <strain evidence="6">ATCC 51756 / DSM 8584 / KU</strain>
    </source>
</reference>
<gene>
    <name evidence="5" type="ORF">Acaty_c0293</name>
</gene>
<dbReference type="PANTHER" id="PTHR43668">
    <property type="entry name" value="ALLANTOINASE"/>
    <property type="match status" value="1"/>
</dbReference>
<dbReference type="GO" id="GO:0006221">
    <property type="term" value="P:pyrimidine nucleotide biosynthetic process"/>
    <property type="evidence" value="ECO:0007669"/>
    <property type="project" value="UniProtKB-KW"/>
</dbReference>
<dbReference type="GO" id="GO:0004151">
    <property type="term" value="F:dihydroorotase activity"/>
    <property type="evidence" value="ECO:0007669"/>
    <property type="project" value="UniProtKB-EC"/>
</dbReference>
<dbReference type="Gene3D" id="2.30.40.10">
    <property type="entry name" value="Urease, subunit C, domain 1"/>
    <property type="match status" value="1"/>
</dbReference>
<dbReference type="Proteomes" id="UP000005522">
    <property type="component" value="Chromosome"/>
</dbReference>
<dbReference type="InterPro" id="IPR024403">
    <property type="entry name" value="DHOase_cat"/>
</dbReference>
<dbReference type="Pfam" id="PF07969">
    <property type="entry name" value="Amidohydro_3"/>
    <property type="match status" value="1"/>
</dbReference>
<feature type="domain" description="Amidohydrolase 3" evidence="3">
    <location>
        <begin position="347"/>
        <end position="424"/>
    </location>
</feature>
<organism evidence="5 6">
    <name type="scientific">Acidithiobacillus caldus (strain ATCC 51756 / DSM 8584 / KU)</name>
    <dbReference type="NCBI Taxonomy" id="637389"/>
    <lineage>
        <taxon>Bacteria</taxon>
        <taxon>Pseudomonadati</taxon>
        <taxon>Pseudomonadota</taxon>
        <taxon>Acidithiobacillia</taxon>
        <taxon>Acidithiobacillales</taxon>
        <taxon>Acidithiobacillaceae</taxon>
        <taxon>Acidithiobacillus</taxon>
    </lineage>
</organism>
<dbReference type="SUPFAM" id="SSF51338">
    <property type="entry name" value="Composite domain of metallo-dependent hydrolases"/>
    <property type="match status" value="1"/>
</dbReference>
<keyword evidence="2" id="KW-0665">Pyrimidine biosynthesis</keyword>
<dbReference type="InterPro" id="IPR013108">
    <property type="entry name" value="Amidohydro_3"/>
</dbReference>
<dbReference type="GO" id="GO:0046872">
    <property type="term" value="F:metal ion binding"/>
    <property type="evidence" value="ECO:0007669"/>
    <property type="project" value="InterPro"/>
</dbReference>
<evidence type="ECO:0000259" key="3">
    <source>
        <dbReference type="Pfam" id="PF07969"/>
    </source>
</evidence>
<dbReference type="InterPro" id="IPR032466">
    <property type="entry name" value="Metal_Hydrolase"/>
</dbReference>
<dbReference type="GO" id="GO:0004038">
    <property type="term" value="F:allantoinase activity"/>
    <property type="evidence" value="ECO:0007669"/>
    <property type="project" value="TreeGrafter"/>
</dbReference>
<dbReference type="SUPFAM" id="SSF51556">
    <property type="entry name" value="Metallo-dependent hydrolases"/>
    <property type="match status" value="1"/>
</dbReference>
<dbReference type="Gene3D" id="3.20.20.140">
    <property type="entry name" value="Metal-dependent hydrolases"/>
    <property type="match status" value="1"/>
</dbReference>